<proteinExistence type="predicted"/>
<dbReference type="OrthoDB" id="187753at2759"/>
<accession>K0T8B4</accession>
<organism evidence="1 2">
    <name type="scientific">Thalassiosira oceanica</name>
    <name type="common">Marine diatom</name>
    <dbReference type="NCBI Taxonomy" id="159749"/>
    <lineage>
        <taxon>Eukaryota</taxon>
        <taxon>Sar</taxon>
        <taxon>Stramenopiles</taxon>
        <taxon>Ochrophyta</taxon>
        <taxon>Bacillariophyta</taxon>
        <taxon>Coscinodiscophyceae</taxon>
        <taxon>Thalassiosirophycidae</taxon>
        <taxon>Thalassiosirales</taxon>
        <taxon>Thalassiosiraceae</taxon>
        <taxon>Thalassiosira</taxon>
    </lineage>
</organism>
<dbReference type="AlphaFoldDB" id="K0T8B4"/>
<dbReference type="EMBL" id="AGNL01014515">
    <property type="protein sequence ID" value="EJK66677.1"/>
    <property type="molecule type" value="Genomic_DNA"/>
</dbReference>
<comment type="caution">
    <text evidence="1">The sequence shown here is derived from an EMBL/GenBank/DDBJ whole genome shotgun (WGS) entry which is preliminary data.</text>
</comment>
<sequence>MTPNPGIPHIKVTLSRIEARAAPASLGISSRLRVRVPKALNSCKRHYLSERGGARRDERRRSASARRGWMEDVCNERGRTNHVGDERTMLIANAAGQGRAILMMSMLMRLFVAATMLSRAEPFQFPSIKFSFEKKTREVSTAPKLILSEDAARELRERTRAYCLSDSCFHWCPVAEEGYQVAKEIFETLLSYQPNHQSKCSLVLSFPSANQGHLSKLADAINSDRCKELLGLSEVHVDLCPRAPAPLIRIQLPRAGSEADETMRKQSISTSKDKVREATEDWVNNFLGRHRLCPYTSSMTRAATGLASVNVPVGRVHIRVDGAGVSSEGTRQARRLVSSFWSEVAFLLESPPSEYATSLVVFPGFDNDFDTFFELCDGVVEQTVAATDSTDFIGRAWFHPRYEADVVGHADVIAGHAIPHRQVAKFMSRLVGSGELVDSPLEYDKLVVANDLVRRTPHATINILRRAQLQAAGEFEKGLGDKRPKANSIYVRNAIRVAKHLNTRGASETE</sequence>
<evidence type="ECO:0000313" key="1">
    <source>
        <dbReference type="EMBL" id="EJK66677.1"/>
    </source>
</evidence>
<gene>
    <name evidence="1" type="ORF">THAOC_12380</name>
</gene>
<dbReference type="Pfam" id="PF07209">
    <property type="entry name" value="DUF1415"/>
    <property type="match status" value="1"/>
</dbReference>
<reference evidence="1 2" key="1">
    <citation type="journal article" date="2012" name="Genome Biol.">
        <title>Genome and low-iron response of an oceanic diatom adapted to chronic iron limitation.</title>
        <authorList>
            <person name="Lommer M."/>
            <person name="Specht M."/>
            <person name="Roy A.S."/>
            <person name="Kraemer L."/>
            <person name="Andreson R."/>
            <person name="Gutowska M.A."/>
            <person name="Wolf J."/>
            <person name="Bergner S.V."/>
            <person name="Schilhabel M.B."/>
            <person name="Klostermeier U.C."/>
            <person name="Beiko R.G."/>
            <person name="Rosenstiel P."/>
            <person name="Hippler M."/>
            <person name="Laroche J."/>
        </authorList>
    </citation>
    <scope>NUCLEOTIDE SEQUENCE [LARGE SCALE GENOMIC DNA]</scope>
    <source>
        <strain evidence="1 2">CCMP1005</strain>
    </source>
</reference>
<dbReference type="Proteomes" id="UP000266841">
    <property type="component" value="Unassembled WGS sequence"/>
</dbReference>
<name>K0T8B4_THAOC</name>
<evidence type="ECO:0000313" key="2">
    <source>
        <dbReference type="Proteomes" id="UP000266841"/>
    </source>
</evidence>
<dbReference type="InterPro" id="IPR009858">
    <property type="entry name" value="DUF1415"/>
</dbReference>
<keyword evidence="2" id="KW-1185">Reference proteome</keyword>
<protein>
    <submittedName>
        <fullName evidence="1">Uncharacterized protein</fullName>
    </submittedName>
</protein>